<proteinExistence type="predicted"/>
<accession>A0AAN5C830</accession>
<feature type="non-terminal residue" evidence="2">
    <location>
        <position position="95"/>
    </location>
</feature>
<dbReference type="AlphaFoldDB" id="A0AAN5C830"/>
<evidence type="ECO:0000256" key="1">
    <source>
        <dbReference type="ARBA" id="ARBA00022441"/>
    </source>
</evidence>
<organism evidence="2 3">
    <name type="scientific">Pristionchus mayeri</name>
    <dbReference type="NCBI Taxonomy" id="1317129"/>
    <lineage>
        <taxon>Eukaryota</taxon>
        <taxon>Metazoa</taxon>
        <taxon>Ecdysozoa</taxon>
        <taxon>Nematoda</taxon>
        <taxon>Chromadorea</taxon>
        <taxon>Rhabditida</taxon>
        <taxon>Rhabditina</taxon>
        <taxon>Diplogasteromorpha</taxon>
        <taxon>Diplogasteroidea</taxon>
        <taxon>Neodiplogasteridae</taxon>
        <taxon>Pristionchus</taxon>
    </lineage>
</organism>
<evidence type="ECO:0000313" key="2">
    <source>
        <dbReference type="EMBL" id="GMR33362.1"/>
    </source>
</evidence>
<name>A0AAN5C830_9BILA</name>
<dbReference type="PANTHER" id="PTHR46375:SF3">
    <property type="entry name" value="KELCH REPEAT AND BTB DOMAIN-CONTAINING PROTEIN 13"/>
    <property type="match status" value="1"/>
</dbReference>
<evidence type="ECO:0000313" key="3">
    <source>
        <dbReference type="Proteomes" id="UP001328107"/>
    </source>
</evidence>
<dbReference type="Proteomes" id="UP001328107">
    <property type="component" value="Unassembled WGS sequence"/>
</dbReference>
<dbReference type="InterPro" id="IPR006652">
    <property type="entry name" value="Kelch_1"/>
</dbReference>
<dbReference type="SUPFAM" id="SSF117281">
    <property type="entry name" value="Kelch motif"/>
    <property type="match status" value="1"/>
</dbReference>
<dbReference type="EMBL" id="BTRK01000001">
    <property type="protein sequence ID" value="GMR33362.1"/>
    <property type="molecule type" value="Genomic_DNA"/>
</dbReference>
<keyword evidence="1" id="KW-0880">Kelch repeat</keyword>
<dbReference type="InterPro" id="IPR052392">
    <property type="entry name" value="Kelch-BTB_domain-containing"/>
</dbReference>
<reference evidence="3" key="1">
    <citation type="submission" date="2022-10" db="EMBL/GenBank/DDBJ databases">
        <title>Genome assembly of Pristionchus species.</title>
        <authorList>
            <person name="Yoshida K."/>
            <person name="Sommer R.J."/>
        </authorList>
    </citation>
    <scope>NUCLEOTIDE SEQUENCE [LARGE SCALE GENOMIC DNA]</scope>
    <source>
        <strain evidence="3">RS5460</strain>
    </source>
</reference>
<comment type="caution">
    <text evidence="2">The sequence shown here is derived from an EMBL/GenBank/DDBJ whole genome shotgun (WGS) entry which is preliminary data.</text>
</comment>
<dbReference type="Gene3D" id="2.120.10.80">
    <property type="entry name" value="Kelch-type beta propeller"/>
    <property type="match status" value="1"/>
</dbReference>
<dbReference type="SMART" id="SM00612">
    <property type="entry name" value="Kelch"/>
    <property type="match status" value="1"/>
</dbReference>
<dbReference type="PANTHER" id="PTHR46375">
    <property type="entry name" value="KELCH REPEAT AND BTB DOMAIN-CONTAINING PROTEIN 13-RELATED"/>
    <property type="match status" value="1"/>
</dbReference>
<keyword evidence="3" id="KW-1185">Reference proteome</keyword>
<dbReference type="Pfam" id="PF01344">
    <property type="entry name" value="Kelch_1"/>
    <property type="match status" value="2"/>
</dbReference>
<protein>
    <submittedName>
        <fullName evidence="2">Uncharacterized protein</fullName>
    </submittedName>
</protein>
<gene>
    <name evidence="2" type="ORF">PMAYCL1PPCAC_03557</name>
</gene>
<sequence length="95" mass="10548">VAAYDGCIYVVGGLDLNSFTVLNEVERYDPVSDSWTILKSMNSKRAYASLVVSCGKLFVLGGFQSVEPPHKLAKLLSSLEMYHPETDSWETRKGM</sequence>
<dbReference type="PRINTS" id="PR00501">
    <property type="entry name" value="KELCHREPEAT"/>
</dbReference>
<dbReference type="InterPro" id="IPR015915">
    <property type="entry name" value="Kelch-typ_b-propeller"/>
</dbReference>
<feature type="non-terminal residue" evidence="2">
    <location>
        <position position="1"/>
    </location>
</feature>